<dbReference type="EMBL" id="PP856723">
    <property type="protein sequence ID" value="XCH40704.1"/>
    <property type="molecule type" value="Genomic_DNA"/>
</dbReference>
<organism evidence="1">
    <name type="scientific">Salmonella phage vB_SEnST11_KE24</name>
    <dbReference type="NCBI Taxonomy" id="3161175"/>
    <lineage>
        <taxon>Viruses</taxon>
        <taxon>Duplodnaviria</taxon>
        <taxon>Heunggongvirae</taxon>
        <taxon>Uroviricota</taxon>
        <taxon>Caudoviricetes</taxon>
        <taxon>Rosemountvirus</taxon>
    </lineage>
</organism>
<reference evidence="1" key="1">
    <citation type="submission" date="2024-05" db="EMBL/GenBank/DDBJ databases">
        <authorList>
            <person name="Mugo M.M."/>
            <person name="Musyoki A.M."/>
            <person name="Makumi A.M."/>
            <person name="Mutai I."/>
            <person name="Drechsel O."/>
            <person name="Kering K.K."/>
            <person name="Muturi P."/>
            <person name="Mbae C.K."/>
            <person name="Kariuki S.M."/>
        </authorList>
    </citation>
    <scope>NUCLEOTIDE SEQUENCE</scope>
</reference>
<accession>A0AAU8GFF1</accession>
<evidence type="ECO:0000313" key="1">
    <source>
        <dbReference type="EMBL" id="XCH40704.1"/>
    </source>
</evidence>
<proteinExistence type="predicted"/>
<name>A0AAU8GFF1_9CAUD</name>
<sequence>MMVLVFMTWNLPLRVSNQYQFLSLDIRITLSCTITR</sequence>
<gene>
    <name evidence="1" type="ORF">GCAXZXLR_CDS0021</name>
</gene>
<protein>
    <submittedName>
        <fullName evidence="1">Uncharacterized protein</fullName>
    </submittedName>
</protein>